<feature type="region of interest" description="Disordered" evidence="3">
    <location>
        <begin position="395"/>
        <end position="451"/>
    </location>
</feature>
<dbReference type="Gene3D" id="3.10.20.30">
    <property type="match status" value="1"/>
</dbReference>
<evidence type="ECO:0000256" key="3">
    <source>
        <dbReference type="SAM" id="MobiDB-lite"/>
    </source>
</evidence>
<sequence length="942" mass="104959">MLVDLPPELKCSDSCRVLRTVCSDPLLNPWHHPVRHAIFELFTHHSIRNNGRHTIEYPVEALLEDHESETLTILAALAAFSCVPRSVVVDILALSPPRFLLYHSARSKLPCELWEQAFRRRFLPSWIPPWVRTSRRPSWAWQECFFRILEQLNHRLTSNCTSMESWTNYVVILRSGTAATCTAYSRTFSASVIMNDLKRQANLMEYETQARVIVQLADVRIVMLGMLRKPPYFAFNNHARELIHPPGVERPDEIPSPRNATTAGRPQIPHPPQLPQQAQQAQQAQQQPLPQGASVSSNVSTMCSSGAPRRSTFTTPSTRSPSRERRASIGLRLSRTLTHESTSSARSGESSSSRTGGIMSRIRRWTSGSDGRAEQNLSPRTSVCVSWPLGDHFIPDPSDHSRVTAPTTHNASTPLDSTLNQATSMSSRAPVNSLPRLQHPEPSENYSQYPNYTPGEDDTRWRIQNGLEEGGLLWVGPIMITAQLVPHNVKHISTPLTAEEVYSEGRHVSFRWDDLIAIAPWMEERLTRRDDGLHTEDEPFRRSSGSITTTQYGPSFEPTVSSLYILEPEFEVSNRSITSSWNGPRTLISSDPSNAIPAPNVVFETPGCFSAFTRHFGPHLPMVLTFHAAETPTEGSSSVGGVWQESDKPESYKGILYSPDRDPYTMPVVSKSSLPELSSIIPRPLQSPGALSPPNSRSPAAKVIDIYVCTHGARDCRCGDIGGEIAYALRAMKRPDVRVFDIGHVGGHKWAGNVIVFPSGDWYGNLRPEDLPQLVDHITGLDRVEPWWAHWRGRMGLTKDMQSALHNAAVYSEHLDKSNTFPFAPIRRGQANRSIHTVKFVSWEGKETTVQASQGKNLMQVAKDASLEGVEGICGGNLECATCHMYISPSAPLPRMSDAEDDMLAYAIKRRDGESRLGCQIDVTPELAAWIAEGGRIELPRF</sequence>
<accession>L8WSM0</accession>
<keyword evidence="6" id="KW-1185">Reference proteome</keyword>
<dbReference type="OrthoDB" id="10253744at2759"/>
<dbReference type="InterPro" id="IPR012675">
    <property type="entry name" value="Beta-grasp_dom_sf"/>
</dbReference>
<dbReference type="EMBL" id="AFRT01001636">
    <property type="protein sequence ID" value="ELU39738.1"/>
    <property type="molecule type" value="Genomic_DNA"/>
</dbReference>
<feature type="region of interest" description="Disordered" evidence="3">
    <location>
        <begin position="244"/>
        <end position="378"/>
    </location>
</feature>
<keyword evidence="2" id="KW-0411">Iron-sulfur</keyword>
<dbReference type="Proteomes" id="UP000011668">
    <property type="component" value="Unassembled WGS sequence"/>
</dbReference>
<dbReference type="InterPro" id="IPR001041">
    <property type="entry name" value="2Fe-2S_ferredoxin-type"/>
</dbReference>
<protein>
    <submittedName>
        <fullName evidence="5">Sucrase/ferredoxin-like domain-containing protein</fullName>
    </submittedName>
</protein>
<proteinExistence type="predicted"/>
<gene>
    <name evidence="5" type="ORF">AG1IA_06238</name>
</gene>
<evidence type="ECO:0000256" key="2">
    <source>
        <dbReference type="ARBA" id="ARBA00023014"/>
    </source>
</evidence>
<evidence type="ECO:0000313" key="5">
    <source>
        <dbReference type="EMBL" id="ELU39738.1"/>
    </source>
</evidence>
<reference evidence="5 6" key="1">
    <citation type="journal article" date="2013" name="Nat. Commun.">
        <title>The evolution and pathogenic mechanisms of the rice sheath blight pathogen.</title>
        <authorList>
            <person name="Zheng A."/>
            <person name="Lin R."/>
            <person name="Xu L."/>
            <person name="Qin P."/>
            <person name="Tang C."/>
            <person name="Ai P."/>
            <person name="Zhang D."/>
            <person name="Liu Y."/>
            <person name="Sun Z."/>
            <person name="Feng H."/>
            <person name="Wang Y."/>
            <person name="Chen Y."/>
            <person name="Liang X."/>
            <person name="Fu R."/>
            <person name="Li Q."/>
            <person name="Zhang J."/>
            <person name="Yu X."/>
            <person name="Xie Z."/>
            <person name="Ding L."/>
            <person name="Guan P."/>
            <person name="Tang J."/>
            <person name="Liang Y."/>
            <person name="Wang S."/>
            <person name="Deng Q."/>
            <person name="Li S."/>
            <person name="Zhu J."/>
            <person name="Wang L."/>
            <person name="Liu H."/>
            <person name="Li P."/>
        </authorList>
    </citation>
    <scope>NUCLEOTIDE SEQUENCE [LARGE SCALE GENOMIC DNA]</scope>
    <source>
        <strain evidence="6">AG-1 IA</strain>
    </source>
</reference>
<name>L8WSM0_THACA</name>
<dbReference type="InterPro" id="IPR036010">
    <property type="entry name" value="2Fe-2S_ferredoxin-like_sf"/>
</dbReference>
<dbReference type="Pfam" id="PF06999">
    <property type="entry name" value="Suc_Fer-like"/>
    <property type="match status" value="1"/>
</dbReference>
<feature type="compositionally biased region" description="Basic and acidic residues" evidence="3">
    <location>
        <begin position="244"/>
        <end position="255"/>
    </location>
</feature>
<feature type="compositionally biased region" description="Low complexity" evidence="3">
    <location>
        <begin position="275"/>
        <end position="320"/>
    </location>
</feature>
<keyword evidence="1" id="KW-0408">Iron</keyword>
<dbReference type="Pfam" id="PF00111">
    <property type="entry name" value="Fer2"/>
    <property type="match status" value="1"/>
</dbReference>
<feature type="compositionally biased region" description="Low complexity" evidence="3">
    <location>
        <begin position="340"/>
        <end position="356"/>
    </location>
</feature>
<dbReference type="STRING" id="983506.L8WSM0"/>
<keyword evidence="1" id="KW-0001">2Fe-2S</keyword>
<feature type="compositionally biased region" description="Polar residues" evidence="3">
    <location>
        <begin position="404"/>
        <end position="430"/>
    </location>
</feature>
<evidence type="ECO:0000256" key="1">
    <source>
        <dbReference type="ARBA" id="ARBA00022714"/>
    </source>
</evidence>
<dbReference type="InterPro" id="IPR036249">
    <property type="entry name" value="Thioredoxin-like_sf"/>
</dbReference>
<evidence type="ECO:0000259" key="4">
    <source>
        <dbReference type="PROSITE" id="PS51085"/>
    </source>
</evidence>
<dbReference type="SUPFAM" id="SSF54292">
    <property type="entry name" value="2Fe-2S ferredoxin-like"/>
    <property type="match status" value="1"/>
</dbReference>
<evidence type="ECO:0000313" key="6">
    <source>
        <dbReference type="Proteomes" id="UP000011668"/>
    </source>
</evidence>
<dbReference type="Gene3D" id="3.40.30.10">
    <property type="entry name" value="Glutaredoxin"/>
    <property type="match status" value="1"/>
</dbReference>
<keyword evidence="1" id="KW-0479">Metal-binding</keyword>
<dbReference type="PROSITE" id="PS51085">
    <property type="entry name" value="2FE2S_FER_2"/>
    <property type="match status" value="1"/>
</dbReference>
<dbReference type="CDD" id="cd00207">
    <property type="entry name" value="fer2"/>
    <property type="match status" value="1"/>
</dbReference>
<organism evidence="5 6">
    <name type="scientific">Thanatephorus cucumeris (strain AG1-IA)</name>
    <name type="common">Rice sheath blight fungus</name>
    <name type="synonym">Rhizoctonia solani</name>
    <dbReference type="NCBI Taxonomy" id="983506"/>
    <lineage>
        <taxon>Eukaryota</taxon>
        <taxon>Fungi</taxon>
        <taxon>Dikarya</taxon>
        <taxon>Basidiomycota</taxon>
        <taxon>Agaricomycotina</taxon>
        <taxon>Agaricomycetes</taxon>
        <taxon>Cantharellales</taxon>
        <taxon>Ceratobasidiaceae</taxon>
        <taxon>Rhizoctonia</taxon>
        <taxon>Rhizoctonia solani AG-1</taxon>
    </lineage>
</organism>
<dbReference type="CDD" id="cd03062">
    <property type="entry name" value="TRX_Fd_Sucrase"/>
    <property type="match status" value="1"/>
</dbReference>
<dbReference type="InterPro" id="IPR009737">
    <property type="entry name" value="Aim32/Apd1-like"/>
</dbReference>
<dbReference type="HOGENOM" id="CLU_311725_0_0_1"/>
<comment type="caution">
    <text evidence="5">The sequence shown here is derived from an EMBL/GenBank/DDBJ whole genome shotgun (WGS) entry which is preliminary data.</text>
</comment>
<dbReference type="PANTHER" id="PTHR31902">
    <property type="entry name" value="ACTIN PATCHES DISTAL PROTEIN 1"/>
    <property type="match status" value="1"/>
</dbReference>
<feature type="domain" description="2Fe-2S ferredoxin-type" evidence="4">
    <location>
        <begin position="836"/>
        <end position="942"/>
    </location>
</feature>
<dbReference type="AlphaFoldDB" id="L8WSM0"/>
<dbReference type="SUPFAM" id="SSF52833">
    <property type="entry name" value="Thioredoxin-like"/>
    <property type="match status" value="1"/>
</dbReference>
<dbReference type="GO" id="GO:0051537">
    <property type="term" value="F:2 iron, 2 sulfur cluster binding"/>
    <property type="evidence" value="ECO:0007669"/>
    <property type="project" value="UniProtKB-KW"/>
</dbReference>